<dbReference type="InterPro" id="IPR009075">
    <property type="entry name" value="AcylCo_DH/oxidase_C"/>
</dbReference>
<evidence type="ECO:0000313" key="9">
    <source>
        <dbReference type="EMBL" id="WSD05404.1"/>
    </source>
</evidence>
<evidence type="ECO:0000256" key="4">
    <source>
        <dbReference type="ARBA" id="ARBA00022827"/>
    </source>
</evidence>
<dbReference type="InterPro" id="IPR006091">
    <property type="entry name" value="Acyl-CoA_Oxase/DH_mid-dom"/>
</dbReference>
<dbReference type="RefSeq" id="WP_055596745.1">
    <property type="nucleotide sequence ID" value="NZ_CP109134.1"/>
</dbReference>
<dbReference type="PANTHER" id="PTHR43884">
    <property type="entry name" value="ACYL-COA DEHYDROGENASE"/>
    <property type="match status" value="1"/>
</dbReference>
<evidence type="ECO:0000313" key="10">
    <source>
        <dbReference type="Proteomes" id="UP001335325"/>
    </source>
</evidence>
<dbReference type="Gene3D" id="1.10.540.10">
    <property type="entry name" value="Acyl-CoA dehydrogenase/oxidase, N-terminal domain"/>
    <property type="match status" value="1"/>
</dbReference>
<proteinExistence type="inferred from homology"/>
<evidence type="ECO:0000256" key="3">
    <source>
        <dbReference type="ARBA" id="ARBA00022630"/>
    </source>
</evidence>
<dbReference type="PROSITE" id="PS00072">
    <property type="entry name" value="ACYL_COA_DH_1"/>
    <property type="match status" value="1"/>
</dbReference>
<dbReference type="Pfam" id="PF00441">
    <property type="entry name" value="Acyl-CoA_dh_1"/>
    <property type="match status" value="1"/>
</dbReference>
<dbReference type="Gene3D" id="2.40.110.10">
    <property type="entry name" value="Butyryl-CoA Dehydrogenase, subunit A, domain 2"/>
    <property type="match status" value="1"/>
</dbReference>
<keyword evidence="10" id="KW-1185">Reference proteome</keyword>
<dbReference type="InterPro" id="IPR046373">
    <property type="entry name" value="Acyl-CoA_Oxase/DH_mid-dom_sf"/>
</dbReference>
<dbReference type="InterPro" id="IPR037069">
    <property type="entry name" value="AcylCoA_DH/ox_N_sf"/>
</dbReference>
<reference evidence="9 10" key="1">
    <citation type="submission" date="2022-10" db="EMBL/GenBank/DDBJ databases">
        <title>The complete genomes of actinobacterial strains from the NBC collection.</title>
        <authorList>
            <person name="Joergensen T.S."/>
            <person name="Alvarez Arevalo M."/>
            <person name="Sterndorff E.B."/>
            <person name="Faurdal D."/>
            <person name="Vuksanovic O."/>
            <person name="Mourched A.-S."/>
            <person name="Charusanti P."/>
            <person name="Shaw S."/>
            <person name="Blin K."/>
            <person name="Weber T."/>
        </authorList>
    </citation>
    <scope>NUCLEOTIDE SEQUENCE [LARGE SCALE GENOMIC DNA]</scope>
    <source>
        <strain evidence="9 10">NBC 01753</strain>
    </source>
</reference>
<dbReference type="Gene3D" id="1.20.140.10">
    <property type="entry name" value="Butyryl-CoA Dehydrogenase, subunit A, domain 3"/>
    <property type="match status" value="1"/>
</dbReference>
<dbReference type="InterPro" id="IPR036250">
    <property type="entry name" value="AcylCo_DH-like_C"/>
</dbReference>
<organism evidence="9 10">
    <name type="scientific">Streptomyces hirsutus</name>
    <dbReference type="NCBI Taxonomy" id="35620"/>
    <lineage>
        <taxon>Bacteria</taxon>
        <taxon>Bacillati</taxon>
        <taxon>Actinomycetota</taxon>
        <taxon>Actinomycetes</taxon>
        <taxon>Kitasatosporales</taxon>
        <taxon>Streptomycetaceae</taxon>
        <taxon>Streptomyces</taxon>
    </lineage>
</organism>
<gene>
    <name evidence="9" type="ORF">OIE73_06280</name>
</gene>
<keyword evidence="4 5" id="KW-0274">FAD</keyword>
<evidence type="ECO:0000259" key="6">
    <source>
        <dbReference type="Pfam" id="PF00441"/>
    </source>
</evidence>
<comment type="similarity">
    <text evidence="2 5">Belongs to the acyl-CoA dehydrogenase family.</text>
</comment>
<keyword evidence="3 5" id="KW-0285">Flavoprotein</keyword>
<accession>A0ABZ1GJS0</accession>
<dbReference type="SUPFAM" id="SSF47203">
    <property type="entry name" value="Acyl-CoA dehydrogenase C-terminal domain-like"/>
    <property type="match status" value="1"/>
</dbReference>
<evidence type="ECO:0000259" key="7">
    <source>
        <dbReference type="Pfam" id="PF02770"/>
    </source>
</evidence>
<evidence type="ECO:0000256" key="1">
    <source>
        <dbReference type="ARBA" id="ARBA00001974"/>
    </source>
</evidence>
<dbReference type="PIRSF" id="PIRSF016578">
    <property type="entry name" value="HsaA"/>
    <property type="match status" value="1"/>
</dbReference>
<dbReference type="InterPro" id="IPR013786">
    <property type="entry name" value="AcylCoA_DH/ox_N"/>
</dbReference>
<dbReference type="Pfam" id="PF02771">
    <property type="entry name" value="Acyl-CoA_dh_N"/>
    <property type="match status" value="1"/>
</dbReference>
<dbReference type="InterPro" id="IPR006089">
    <property type="entry name" value="Acyl-CoA_DH_CS"/>
</dbReference>
<protein>
    <submittedName>
        <fullName evidence="9">Acyl-CoA dehydrogenase family protein</fullName>
    </submittedName>
</protein>
<sequence>MSDHAPQPVDRQLPTDEARDLISLVRDIAQREIAPKAAEEEDAARFPREAFALLSGSGLLGLPYDSAYGGGDQPYEVYLQVLEELAAARLTVGLGVSVHTLACYALATHGTKEQQAEYLPVMLGGDLLGAYCLSEPSSGSDAASLRTRAVREGGGDWTLTGTKAWITHGGIADFYTVMARTGEEGPRGITAFLVPGDAEGLSAAVPEKKMGMKGSPTAQVHFDGVRVSDDRRIGEEGQGFAIALSALDGGRLGIAACAIGLAQAALDEALGYASGRRQFGRPIADFQGLRFMLADMATQIEAGRALYLAAARLRDAGRPFAKQAAMAKLHCTDTAMRVTTDAVQILGGYGYTADFPAERYMREAKVLQIVEGTNQIQRMVIARHLAGPQTS</sequence>
<feature type="domain" description="Acyl-CoA dehydrogenase/oxidase N-terminal" evidence="8">
    <location>
        <begin position="15"/>
        <end position="125"/>
    </location>
</feature>
<evidence type="ECO:0000256" key="5">
    <source>
        <dbReference type="RuleBase" id="RU362125"/>
    </source>
</evidence>
<dbReference type="PROSITE" id="PS00073">
    <property type="entry name" value="ACYL_COA_DH_2"/>
    <property type="match status" value="1"/>
</dbReference>
<feature type="domain" description="Acyl-CoA dehydrogenase/oxidase C-terminal" evidence="6">
    <location>
        <begin position="237"/>
        <end position="385"/>
    </location>
</feature>
<dbReference type="PANTHER" id="PTHR43884:SF12">
    <property type="entry name" value="ISOVALERYL-COA DEHYDROGENASE, MITOCHONDRIAL-RELATED"/>
    <property type="match status" value="1"/>
</dbReference>
<dbReference type="EMBL" id="CP109134">
    <property type="protein sequence ID" value="WSD05404.1"/>
    <property type="molecule type" value="Genomic_DNA"/>
</dbReference>
<evidence type="ECO:0000259" key="8">
    <source>
        <dbReference type="Pfam" id="PF02771"/>
    </source>
</evidence>
<dbReference type="SUPFAM" id="SSF56645">
    <property type="entry name" value="Acyl-CoA dehydrogenase NM domain-like"/>
    <property type="match status" value="1"/>
</dbReference>
<dbReference type="Pfam" id="PF02770">
    <property type="entry name" value="Acyl-CoA_dh_M"/>
    <property type="match status" value="1"/>
</dbReference>
<name>A0ABZ1GJS0_9ACTN</name>
<dbReference type="InterPro" id="IPR009100">
    <property type="entry name" value="AcylCoA_DH/oxidase_NM_dom_sf"/>
</dbReference>
<dbReference type="GeneID" id="91542160"/>
<keyword evidence="5" id="KW-0560">Oxidoreductase</keyword>
<evidence type="ECO:0000256" key="2">
    <source>
        <dbReference type="ARBA" id="ARBA00009347"/>
    </source>
</evidence>
<comment type="cofactor">
    <cofactor evidence="1 5">
        <name>FAD</name>
        <dbReference type="ChEBI" id="CHEBI:57692"/>
    </cofactor>
</comment>
<dbReference type="Proteomes" id="UP001335325">
    <property type="component" value="Chromosome"/>
</dbReference>
<feature type="domain" description="Acyl-CoA oxidase/dehydrogenase middle" evidence="7">
    <location>
        <begin position="130"/>
        <end position="225"/>
    </location>
</feature>